<dbReference type="InterPro" id="IPR021414">
    <property type="entry name" value="DUF3054"/>
</dbReference>
<feature type="transmembrane region" description="Helical" evidence="1">
    <location>
        <begin position="46"/>
        <end position="71"/>
    </location>
</feature>
<accession>A0A1I6LJN5</accession>
<dbReference type="Proteomes" id="UP000199062">
    <property type="component" value="Unassembled WGS sequence"/>
</dbReference>
<keyword evidence="1" id="KW-0472">Membrane</keyword>
<feature type="transmembrane region" description="Helical" evidence="1">
    <location>
        <begin position="83"/>
        <end position="101"/>
    </location>
</feature>
<feature type="transmembrane region" description="Helical" evidence="1">
    <location>
        <begin position="16"/>
        <end position="34"/>
    </location>
</feature>
<dbReference type="EMBL" id="FOZK01000002">
    <property type="protein sequence ID" value="SFS03737.1"/>
    <property type="molecule type" value="Genomic_DNA"/>
</dbReference>
<keyword evidence="3" id="KW-1185">Reference proteome</keyword>
<reference evidence="2 3" key="1">
    <citation type="submission" date="2016-10" db="EMBL/GenBank/DDBJ databases">
        <authorList>
            <person name="de Groot N.N."/>
        </authorList>
    </citation>
    <scope>NUCLEOTIDE SEQUENCE [LARGE SCALE GENOMIC DNA]</scope>
    <source>
        <strain evidence="2 3">CGMCC 1.10457</strain>
    </source>
</reference>
<proteinExistence type="predicted"/>
<protein>
    <recommendedName>
        <fullName evidence="4">DUF3054 domain-containing protein</fullName>
    </recommendedName>
</protein>
<dbReference type="OrthoDB" id="177006at2157"/>
<dbReference type="RefSeq" id="WP_089817132.1">
    <property type="nucleotide sequence ID" value="NZ_FOZK01000002.1"/>
</dbReference>
<organism evidence="2 3">
    <name type="scientific">Halomicrobium zhouii</name>
    <dbReference type="NCBI Taxonomy" id="767519"/>
    <lineage>
        <taxon>Archaea</taxon>
        <taxon>Methanobacteriati</taxon>
        <taxon>Methanobacteriota</taxon>
        <taxon>Stenosarchaea group</taxon>
        <taxon>Halobacteria</taxon>
        <taxon>Halobacteriales</taxon>
        <taxon>Haloarculaceae</taxon>
        <taxon>Halomicrobium</taxon>
    </lineage>
</organism>
<keyword evidence="1" id="KW-1133">Transmembrane helix</keyword>
<evidence type="ECO:0008006" key="4">
    <source>
        <dbReference type="Google" id="ProtNLM"/>
    </source>
</evidence>
<keyword evidence="1" id="KW-0812">Transmembrane</keyword>
<name>A0A1I6LJN5_9EURY</name>
<sequence>MNQAWSLRRRVEPTSLTALVAIGDLLAIATFVVAGELSHGYGLLEYAGRIAATLVTFLVGWAVVSVPGRLYSHSTVGDLETEVLRTLGAWVLAVGIAQVLRSTAVFPGDFAPTFALVSFAVGGALLVGWRALVSVVR</sequence>
<evidence type="ECO:0000313" key="2">
    <source>
        <dbReference type="EMBL" id="SFS03737.1"/>
    </source>
</evidence>
<evidence type="ECO:0000313" key="3">
    <source>
        <dbReference type="Proteomes" id="UP000199062"/>
    </source>
</evidence>
<dbReference type="AlphaFoldDB" id="A0A1I6LJN5"/>
<gene>
    <name evidence="2" type="ORF">SAMN05216559_2827</name>
</gene>
<feature type="transmembrane region" description="Helical" evidence="1">
    <location>
        <begin position="113"/>
        <end position="133"/>
    </location>
</feature>
<dbReference type="Pfam" id="PF11255">
    <property type="entry name" value="DUF3054"/>
    <property type="match status" value="1"/>
</dbReference>
<evidence type="ECO:0000256" key="1">
    <source>
        <dbReference type="SAM" id="Phobius"/>
    </source>
</evidence>